<reference evidence="1" key="2">
    <citation type="journal article" date="2021" name="PeerJ">
        <title>Extensive microbial diversity within the chicken gut microbiome revealed by metagenomics and culture.</title>
        <authorList>
            <person name="Gilroy R."/>
            <person name="Ravi A."/>
            <person name="Getino M."/>
            <person name="Pursley I."/>
            <person name="Horton D.L."/>
            <person name="Alikhan N.F."/>
            <person name="Baker D."/>
            <person name="Gharbi K."/>
            <person name="Hall N."/>
            <person name="Watson M."/>
            <person name="Adriaenssens E.M."/>
            <person name="Foster-Nyarko E."/>
            <person name="Jarju S."/>
            <person name="Secka A."/>
            <person name="Antonio M."/>
            <person name="Oren A."/>
            <person name="Chaudhuri R.R."/>
            <person name="La Ragione R."/>
            <person name="Hildebrand F."/>
            <person name="Pallen M.J."/>
        </authorList>
    </citation>
    <scope>NUCLEOTIDE SEQUENCE</scope>
    <source>
        <strain evidence="1">ChiGjej1B1-24693</strain>
    </source>
</reference>
<comment type="caution">
    <text evidence="1">The sequence shown here is derived from an EMBL/GenBank/DDBJ whole genome shotgun (WGS) entry which is preliminary data.</text>
</comment>
<organism evidence="1 2">
    <name type="scientific">Candidatus Avipropionibacterium avicola</name>
    <dbReference type="NCBI Taxonomy" id="2840701"/>
    <lineage>
        <taxon>Bacteria</taxon>
        <taxon>Bacillati</taxon>
        <taxon>Actinomycetota</taxon>
        <taxon>Actinomycetes</taxon>
        <taxon>Propionibacteriales</taxon>
        <taxon>Propionibacteriaceae</taxon>
        <taxon>Propionibacteriaceae incertae sedis</taxon>
        <taxon>Candidatus Avipropionibacterium</taxon>
    </lineage>
</organism>
<dbReference type="PROSITE" id="PS51318">
    <property type="entry name" value="TAT"/>
    <property type="match status" value="1"/>
</dbReference>
<accession>A0A9D1GUH7</accession>
<dbReference type="SUPFAM" id="SSF53850">
    <property type="entry name" value="Periplasmic binding protein-like II"/>
    <property type="match status" value="1"/>
</dbReference>
<sequence>MTNDSITLTRRRLLAGSATGVAALATGGLLSACQPDAGAGGDSGPKGIDNVDPIQLPEPRTDILYPEGYIGPRAYDREPFSDGSQTFRVVVAQDAQVVGDWAKNKATAEMERRTGLKIEFIPVLVRSTDGTIDMTKINAMLSGGDLPDAFLGIPFTSAQLSLYGQQGLFVALDDYIETYSPMTKQAMADYPDLRNLRASADGNLYTMLGVNDCYHCRSSPGRAWVSQKYLDKVGMDMPTTTEELREVLLEFKGSNPSGESGFMPFASSESQPMDTFFMNAFLYNPGGDQLGAGGANGGWMRLDAGKVQFVPTLPEWREGLKYLHQLGQDGTLTRATFQMKDAELQQNGNKGLVGFTRAYWWGTFFNPINLGLDEPWRDYVAVPPLKGPEGVQYARWDHYGYTTDGLQITTQCSSPELLVQWVDYLMDLEATLWSYSGVLDENAFFAKEGDVGINGKQALYYTDVWPAPAGQSWSQYGVMYRSSDFRLGERVDPKQPTFEAGLYEAGKAYEEFAEPKEMQLPRLIFPDEDSALVADTAVAINSTIKSSLAKFSLGELDPNNDADWQRYVDEFQAMNLQPYLDIHQKVYDQMPK</sequence>
<dbReference type="EMBL" id="DVLP01000010">
    <property type="protein sequence ID" value="HIT74006.1"/>
    <property type="molecule type" value="Genomic_DNA"/>
</dbReference>
<protein>
    <submittedName>
        <fullName evidence="1">Extracellular solute-binding protein</fullName>
    </submittedName>
</protein>
<reference evidence="1" key="1">
    <citation type="submission" date="2020-10" db="EMBL/GenBank/DDBJ databases">
        <authorList>
            <person name="Gilroy R."/>
        </authorList>
    </citation>
    <scope>NUCLEOTIDE SEQUENCE</scope>
    <source>
        <strain evidence="1">ChiGjej1B1-24693</strain>
    </source>
</reference>
<name>A0A9D1GUH7_9ACTN</name>
<dbReference type="Gene3D" id="3.40.190.10">
    <property type="entry name" value="Periplasmic binding protein-like II"/>
    <property type="match status" value="2"/>
</dbReference>
<proteinExistence type="predicted"/>
<gene>
    <name evidence="1" type="ORF">IAA98_00295</name>
</gene>
<dbReference type="AlphaFoldDB" id="A0A9D1GUH7"/>
<dbReference type="Proteomes" id="UP000886842">
    <property type="component" value="Unassembled WGS sequence"/>
</dbReference>
<evidence type="ECO:0000313" key="1">
    <source>
        <dbReference type="EMBL" id="HIT74006.1"/>
    </source>
</evidence>
<dbReference type="InterPro" id="IPR006311">
    <property type="entry name" value="TAT_signal"/>
</dbReference>
<evidence type="ECO:0000313" key="2">
    <source>
        <dbReference type="Proteomes" id="UP000886842"/>
    </source>
</evidence>